<feature type="repeat" description="WD" evidence="7">
    <location>
        <begin position="379"/>
        <end position="420"/>
    </location>
</feature>
<dbReference type="GO" id="GO:0005216">
    <property type="term" value="F:monoatomic ion channel activity"/>
    <property type="evidence" value="ECO:0007669"/>
    <property type="project" value="InterPro"/>
</dbReference>
<comment type="subcellular location">
    <subcellularLocation>
        <location evidence="1">Membrane</location>
        <topology evidence="1">Multi-pass membrane protein</topology>
    </subcellularLocation>
</comment>
<feature type="repeat" description="WD" evidence="7">
    <location>
        <begin position="43"/>
        <end position="84"/>
    </location>
</feature>
<protein>
    <recommendedName>
        <fullName evidence="9">Ion transport domain-containing protein</fullName>
    </recommendedName>
</protein>
<feature type="repeat" description="WD" evidence="7">
    <location>
        <begin position="253"/>
        <end position="294"/>
    </location>
</feature>
<feature type="repeat" description="WD" evidence="7">
    <location>
        <begin position="295"/>
        <end position="328"/>
    </location>
</feature>
<feature type="repeat" description="WD" evidence="7">
    <location>
        <begin position="337"/>
        <end position="378"/>
    </location>
</feature>
<dbReference type="CDD" id="cd00200">
    <property type="entry name" value="WD40"/>
    <property type="match status" value="2"/>
</dbReference>
<feature type="repeat" description="WD" evidence="7">
    <location>
        <begin position="504"/>
        <end position="545"/>
    </location>
</feature>
<dbReference type="PROSITE" id="PS50082">
    <property type="entry name" value="WD_REPEATS_2"/>
    <property type="match status" value="12"/>
</dbReference>
<feature type="repeat" description="WD" evidence="7">
    <location>
        <begin position="421"/>
        <end position="462"/>
    </location>
</feature>
<dbReference type="Proteomes" id="UP000187209">
    <property type="component" value="Unassembled WGS sequence"/>
</dbReference>
<evidence type="ECO:0000256" key="8">
    <source>
        <dbReference type="SAM" id="Phobius"/>
    </source>
</evidence>
<dbReference type="Gene3D" id="2.130.10.10">
    <property type="entry name" value="YVTN repeat-like/Quinoprotein amine dehydrogenase"/>
    <property type="match status" value="4"/>
</dbReference>
<dbReference type="SMART" id="SM00320">
    <property type="entry name" value="WD40"/>
    <property type="match status" value="14"/>
</dbReference>
<keyword evidence="4" id="KW-0677">Repeat</keyword>
<proteinExistence type="predicted"/>
<accession>A0A1R2CL72</accession>
<evidence type="ECO:0000256" key="2">
    <source>
        <dbReference type="ARBA" id="ARBA00022574"/>
    </source>
</evidence>
<dbReference type="SUPFAM" id="SSF48403">
    <property type="entry name" value="Ankyrin repeat"/>
    <property type="match status" value="1"/>
</dbReference>
<dbReference type="PROSITE" id="PS00678">
    <property type="entry name" value="WD_REPEATS_1"/>
    <property type="match status" value="5"/>
</dbReference>
<dbReference type="EMBL" id="MPUH01000118">
    <property type="protein sequence ID" value="OMJ89768.1"/>
    <property type="molecule type" value="Genomic_DNA"/>
</dbReference>
<feature type="repeat" description="WD" evidence="7">
    <location>
        <begin position="127"/>
        <end position="168"/>
    </location>
</feature>
<dbReference type="PANTHER" id="PTHR19848">
    <property type="entry name" value="WD40 REPEAT PROTEIN"/>
    <property type="match status" value="1"/>
</dbReference>
<keyword evidence="3 8" id="KW-0812">Transmembrane</keyword>
<sequence>MLSVDLGKALLQERVTTSKLGRSKMDLIMGEYSHWSPHSNNVFKGHTDAAWGCTITSNNLYAFSGSCDNLIRIWEVITQKEIGQLSGHTDAINSLALVEDDKVLISASWDKTIKLWDWQNRTEITTLGTHNSAIYAMQLSTNKEYLITGDAGGIAKIWKMSSRSYEGEISCNGNTIFGVWITDDLKDIVIGDFGCNIRFFNFDDKCCIDTFESNAGPIQCLAVTHNKKYLIFGTRNNIIKVWNYNDKSVHCTFTSHRHWVRNVIVTSDDKFFISASPDKTMRIFNISDQIEEYKIEGNEGFVNAICLSQDNQYLLACASDGLMRSWKLGFPARNKILKGHTGTIVSIIISQDNQWIISGSEDKTIKIWNMQTGINEYTLTDHTGSVNDLYLTYNMNKLISVSDDKQVLLWDFNTKTVIKNLEGHKDVVYCLALSFDENLMATGDKNMKIYLWDMRTETLDRIISGHTDTIFALAFTNDAKTLVSGSADCTVGVTNIETSEFSRIKAKCGLINTIALSPDNKFLVIGDRDNIVYLWDWNEKRLIAKFTEHTDFIRFVVFLDNTTFLSVSNDSKVNMWNAVEEKHELELKGHSGSVRCGNFTKDRKAITGGYDFNIILWDLDNVQSLELANIDSLLSSYLYLANIKTGGMPSEKNCNLMFSPIRMNLAHIYAYRGHSELLRRSLEAGTEIRRDTDLHSPLHYAIDRNCQDCTDVIFSFLSDLHDTDIQKFVRYSYALRDDFEKIVQSRSKYVENFLAAAFYKVKDIASFGVPKGELPILFYSPTKRFEINNFVMPSGLVGPDDVEVPIEFRTLPFAIHHLQGSTGSIEMLNSIKNCGNSRILRTDFIKTYIRDKWNNLWYYILFLTFLLWGNLILLTLLIAFKEKNYDKESYFQALSMCLTVINILLGTYECIQAYSSGIRYINDIWNIIDIFRLIITFAWLVVVNFIPEFPYYIILTWVMAALNFLRGLSGFRAFDTTRYYTRLIIKSCLDSISFLLIFFYSTFSFGVLFHIASEASNSMFSIWKTPYELSMGDFTNTESFSLEYVCFMIATIINVIIILNLLISILADSFEAFQAEAEYIDCMEMAEFVSELETLMFWKRDLNSPSYFQMCRLVVGSGQGSWEGRFNAMSGMVDNMKSDLMEYLDKINQKQDLILKKLEANK</sequence>
<dbReference type="InterPro" id="IPR036322">
    <property type="entry name" value="WD40_repeat_dom_sf"/>
</dbReference>
<dbReference type="PANTHER" id="PTHR19848:SF8">
    <property type="entry name" value="F-BOX AND WD REPEAT DOMAIN CONTAINING 7"/>
    <property type="match status" value="1"/>
</dbReference>
<evidence type="ECO:0000313" key="11">
    <source>
        <dbReference type="Proteomes" id="UP000187209"/>
    </source>
</evidence>
<feature type="repeat" description="WD" evidence="7">
    <location>
        <begin position="463"/>
        <end position="504"/>
    </location>
</feature>
<comment type="caution">
    <text evidence="10">The sequence shown here is derived from an EMBL/GenBank/DDBJ whole genome shotgun (WGS) entry which is preliminary data.</text>
</comment>
<dbReference type="InterPro" id="IPR001680">
    <property type="entry name" value="WD40_rpt"/>
</dbReference>
<evidence type="ECO:0000256" key="5">
    <source>
        <dbReference type="ARBA" id="ARBA00022989"/>
    </source>
</evidence>
<organism evidence="10 11">
    <name type="scientific">Stentor coeruleus</name>
    <dbReference type="NCBI Taxonomy" id="5963"/>
    <lineage>
        <taxon>Eukaryota</taxon>
        <taxon>Sar</taxon>
        <taxon>Alveolata</taxon>
        <taxon>Ciliophora</taxon>
        <taxon>Postciliodesmatophora</taxon>
        <taxon>Heterotrichea</taxon>
        <taxon>Heterotrichida</taxon>
        <taxon>Stentoridae</taxon>
        <taxon>Stentor</taxon>
    </lineage>
</organism>
<evidence type="ECO:0000313" key="10">
    <source>
        <dbReference type="EMBL" id="OMJ89768.1"/>
    </source>
</evidence>
<dbReference type="PRINTS" id="PR00320">
    <property type="entry name" value="GPROTEINBRPT"/>
</dbReference>
<keyword evidence="11" id="KW-1185">Reference proteome</keyword>
<keyword evidence="5 8" id="KW-1133">Transmembrane helix</keyword>
<feature type="repeat" description="WD" evidence="7">
    <location>
        <begin position="587"/>
        <end position="627"/>
    </location>
</feature>
<dbReference type="InterPro" id="IPR036770">
    <property type="entry name" value="Ankyrin_rpt-contain_sf"/>
</dbReference>
<feature type="repeat" description="WD" evidence="7">
    <location>
        <begin position="211"/>
        <end position="252"/>
    </location>
</feature>
<dbReference type="AlphaFoldDB" id="A0A1R2CL72"/>
<keyword evidence="2 7" id="KW-0853">WD repeat</keyword>
<evidence type="ECO:0000256" key="1">
    <source>
        <dbReference type="ARBA" id="ARBA00004141"/>
    </source>
</evidence>
<name>A0A1R2CL72_9CILI</name>
<evidence type="ECO:0000256" key="3">
    <source>
        <dbReference type="ARBA" id="ARBA00022692"/>
    </source>
</evidence>
<dbReference type="InterPro" id="IPR005821">
    <property type="entry name" value="Ion_trans_dom"/>
</dbReference>
<feature type="repeat" description="WD" evidence="7">
    <location>
        <begin position="85"/>
        <end position="126"/>
    </location>
</feature>
<dbReference type="InterPro" id="IPR015943">
    <property type="entry name" value="WD40/YVTN_repeat-like_dom_sf"/>
</dbReference>
<dbReference type="GO" id="GO:0016020">
    <property type="term" value="C:membrane"/>
    <property type="evidence" value="ECO:0007669"/>
    <property type="project" value="UniProtKB-SubCell"/>
</dbReference>
<dbReference type="SUPFAM" id="SSF50978">
    <property type="entry name" value="WD40 repeat-like"/>
    <property type="match status" value="2"/>
</dbReference>
<evidence type="ECO:0000256" key="7">
    <source>
        <dbReference type="PROSITE-ProRule" id="PRU00221"/>
    </source>
</evidence>
<evidence type="ECO:0000259" key="9">
    <source>
        <dbReference type="Pfam" id="PF00520"/>
    </source>
</evidence>
<gene>
    <name evidence="10" type="ORF">SteCoe_8038</name>
</gene>
<dbReference type="Pfam" id="PF00400">
    <property type="entry name" value="WD40"/>
    <property type="match status" value="13"/>
</dbReference>
<reference evidence="10 11" key="1">
    <citation type="submission" date="2016-11" db="EMBL/GenBank/DDBJ databases">
        <title>The macronuclear genome of Stentor coeruleus: a giant cell with tiny introns.</title>
        <authorList>
            <person name="Slabodnick M."/>
            <person name="Ruby J.G."/>
            <person name="Reiff S.B."/>
            <person name="Swart E.C."/>
            <person name="Gosai S."/>
            <person name="Prabakaran S."/>
            <person name="Witkowska E."/>
            <person name="Larue G.E."/>
            <person name="Fisher S."/>
            <person name="Freeman R.M."/>
            <person name="Gunawardena J."/>
            <person name="Chu W."/>
            <person name="Stover N.A."/>
            <person name="Gregory B.D."/>
            <person name="Nowacki M."/>
            <person name="Derisi J."/>
            <person name="Roy S.W."/>
            <person name="Marshall W.F."/>
            <person name="Sood P."/>
        </authorList>
    </citation>
    <scope>NUCLEOTIDE SEQUENCE [LARGE SCALE GENOMIC DNA]</scope>
    <source>
        <strain evidence="10">WM001</strain>
    </source>
</reference>
<feature type="transmembrane region" description="Helical" evidence="8">
    <location>
        <begin position="992"/>
        <end position="1012"/>
    </location>
</feature>
<dbReference type="OrthoDB" id="306859at2759"/>
<feature type="transmembrane region" description="Helical" evidence="8">
    <location>
        <begin position="1041"/>
        <end position="1063"/>
    </location>
</feature>
<dbReference type="InterPro" id="IPR019775">
    <property type="entry name" value="WD40_repeat_CS"/>
</dbReference>
<dbReference type="Pfam" id="PF00520">
    <property type="entry name" value="Ion_trans"/>
    <property type="match status" value="1"/>
</dbReference>
<feature type="transmembrane region" description="Helical" evidence="8">
    <location>
        <begin position="949"/>
        <end position="971"/>
    </location>
</feature>
<evidence type="ECO:0000256" key="4">
    <source>
        <dbReference type="ARBA" id="ARBA00022737"/>
    </source>
</evidence>
<feature type="transmembrane region" description="Helical" evidence="8">
    <location>
        <begin position="923"/>
        <end position="943"/>
    </location>
</feature>
<keyword evidence="6 8" id="KW-0472">Membrane</keyword>
<feature type="domain" description="Ion transport" evidence="9">
    <location>
        <begin position="889"/>
        <end position="1077"/>
    </location>
</feature>
<evidence type="ECO:0000256" key="6">
    <source>
        <dbReference type="ARBA" id="ARBA00023136"/>
    </source>
</evidence>
<dbReference type="PROSITE" id="PS50294">
    <property type="entry name" value="WD_REPEATS_REGION"/>
    <property type="match status" value="8"/>
</dbReference>
<dbReference type="InterPro" id="IPR020472">
    <property type="entry name" value="WD40_PAC1"/>
</dbReference>
<feature type="transmembrane region" description="Helical" evidence="8">
    <location>
        <begin position="856"/>
        <end position="878"/>
    </location>
</feature>